<feature type="transmembrane region" description="Helical" evidence="1">
    <location>
        <begin position="92"/>
        <end position="112"/>
    </location>
</feature>
<dbReference type="RefSeq" id="WP_071317128.1">
    <property type="nucleotide sequence ID" value="NZ_CP063356.2"/>
</dbReference>
<protein>
    <submittedName>
        <fullName evidence="2">Uncharacterized protein</fullName>
    </submittedName>
</protein>
<gene>
    <name evidence="2" type="ORF">AWH56_10650</name>
</gene>
<dbReference type="EMBL" id="LQXD01000095">
    <property type="protein sequence ID" value="OIJ18007.1"/>
    <property type="molecule type" value="Genomic_DNA"/>
</dbReference>
<feature type="transmembrane region" description="Helical" evidence="1">
    <location>
        <begin position="36"/>
        <end position="58"/>
    </location>
</feature>
<keyword evidence="1" id="KW-1133">Transmembrane helix</keyword>
<feature type="transmembrane region" description="Helical" evidence="1">
    <location>
        <begin position="64"/>
        <end position="85"/>
    </location>
</feature>
<keyword evidence="1" id="KW-0472">Membrane</keyword>
<feature type="transmembrane region" description="Helical" evidence="1">
    <location>
        <begin position="132"/>
        <end position="154"/>
    </location>
</feature>
<evidence type="ECO:0000256" key="1">
    <source>
        <dbReference type="SAM" id="Phobius"/>
    </source>
</evidence>
<dbReference type="AlphaFoldDB" id="A0A1S2M262"/>
<comment type="caution">
    <text evidence="2">The sequence shown here is derived from an EMBL/GenBank/DDBJ whole genome shotgun (WGS) entry which is preliminary data.</text>
</comment>
<organism evidence="2">
    <name type="scientific">Anaerobacillus isosaccharinicus</name>
    <dbReference type="NCBI Taxonomy" id="1532552"/>
    <lineage>
        <taxon>Bacteria</taxon>
        <taxon>Bacillati</taxon>
        <taxon>Bacillota</taxon>
        <taxon>Bacilli</taxon>
        <taxon>Bacillales</taxon>
        <taxon>Bacillaceae</taxon>
        <taxon>Anaerobacillus</taxon>
    </lineage>
</organism>
<reference evidence="2" key="1">
    <citation type="submission" date="2016-10" db="EMBL/GenBank/DDBJ databases">
        <title>Draft genome sequences of four alkaliphilic bacteria belonging to the Anaerobacillus genus.</title>
        <authorList>
            <person name="Bassil N.M."/>
            <person name="Lloyd J.R."/>
        </authorList>
    </citation>
    <scope>NUCLEOTIDE SEQUENCE [LARGE SCALE GENOMIC DNA]</scope>
    <source>
        <strain evidence="2">NB2006</strain>
    </source>
</reference>
<evidence type="ECO:0000313" key="2">
    <source>
        <dbReference type="EMBL" id="OIJ18007.1"/>
    </source>
</evidence>
<sequence length="156" mass="16874">MNVNLLLIVILGCNLLMGSLLYLLMFRKRKLFTDRFGMIMASCSSGILSLHLGMIIYFLLPINLAYIVILTTIVGSVIGILFGSLVKLQSVLAGFFYGALGGIMGAMFGAVIENPALCGLPISYINSVEVNMIVFSLFGTALVFTAVGLLYYSLRV</sequence>
<proteinExistence type="predicted"/>
<keyword evidence="1" id="KW-0812">Transmembrane</keyword>
<name>A0A1S2M262_9BACI</name>
<feature type="transmembrane region" description="Helical" evidence="1">
    <location>
        <begin position="6"/>
        <end position="24"/>
    </location>
</feature>
<accession>A0A1S2M262</accession>